<keyword evidence="2" id="KW-1185">Reference proteome</keyword>
<proteinExistence type="predicted"/>
<protein>
    <submittedName>
        <fullName evidence="1">Uncharacterized protein</fullName>
    </submittedName>
</protein>
<name>A0A518GLC2_9PLAN</name>
<dbReference type="Proteomes" id="UP000315349">
    <property type="component" value="Chromosome"/>
</dbReference>
<dbReference type="KEGG" id="peh:Spb1_12320"/>
<dbReference type="AlphaFoldDB" id="A0A518GLC2"/>
<sequence>MADELRIAESMITVASDLLDVLKAMAFWSDSARGKNPQEDGQQLIDSDVFRASLISLLNELCENAVCRWLRAVTLQRHKQKSVRA</sequence>
<reference evidence="1 2" key="1">
    <citation type="submission" date="2019-02" db="EMBL/GenBank/DDBJ databases">
        <title>Deep-cultivation of Planctomycetes and their phenomic and genomic characterization uncovers novel biology.</title>
        <authorList>
            <person name="Wiegand S."/>
            <person name="Jogler M."/>
            <person name="Boedeker C."/>
            <person name="Pinto D."/>
            <person name="Vollmers J."/>
            <person name="Rivas-Marin E."/>
            <person name="Kohn T."/>
            <person name="Peeters S.H."/>
            <person name="Heuer A."/>
            <person name="Rast P."/>
            <person name="Oberbeckmann S."/>
            <person name="Bunk B."/>
            <person name="Jeske O."/>
            <person name="Meyerdierks A."/>
            <person name="Storesund J.E."/>
            <person name="Kallscheuer N."/>
            <person name="Luecker S."/>
            <person name="Lage O.M."/>
            <person name="Pohl T."/>
            <person name="Merkel B.J."/>
            <person name="Hornburger P."/>
            <person name="Mueller R.-W."/>
            <person name="Bruemmer F."/>
            <person name="Labrenz M."/>
            <person name="Spormann A.M."/>
            <person name="Op den Camp H."/>
            <person name="Overmann J."/>
            <person name="Amann R."/>
            <person name="Jetten M.S.M."/>
            <person name="Mascher T."/>
            <person name="Medema M.H."/>
            <person name="Devos D.P."/>
            <person name="Kaster A.-K."/>
            <person name="Ovreas L."/>
            <person name="Rohde M."/>
            <person name="Galperin M.Y."/>
            <person name="Jogler C."/>
        </authorList>
    </citation>
    <scope>NUCLEOTIDE SEQUENCE [LARGE SCALE GENOMIC DNA]</scope>
    <source>
        <strain evidence="1 2">Spb1</strain>
    </source>
</reference>
<accession>A0A518GLC2</accession>
<dbReference type="EMBL" id="CP036299">
    <property type="protein sequence ID" value="QDV29346.1"/>
    <property type="molecule type" value="Genomic_DNA"/>
</dbReference>
<gene>
    <name evidence="1" type="ORF">Spb1_12320</name>
</gene>
<organism evidence="1 2">
    <name type="scientific">Planctopirus ephydatiae</name>
    <dbReference type="NCBI Taxonomy" id="2528019"/>
    <lineage>
        <taxon>Bacteria</taxon>
        <taxon>Pseudomonadati</taxon>
        <taxon>Planctomycetota</taxon>
        <taxon>Planctomycetia</taxon>
        <taxon>Planctomycetales</taxon>
        <taxon>Planctomycetaceae</taxon>
        <taxon>Planctopirus</taxon>
    </lineage>
</organism>
<evidence type="ECO:0000313" key="2">
    <source>
        <dbReference type="Proteomes" id="UP000315349"/>
    </source>
</evidence>
<evidence type="ECO:0000313" key="1">
    <source>
        <dbReference type="EMBL" id="QDV29346.1"/>
    </source>
</evidence>